<keyword evidence="2" id="KW-1185">Reference proteome</keyword>
<dbReference type="Proteomes" id="UP000046392">
    <property type="component" value="Unplaced"/>
</dbReference>
<dbReference type="WBParaSite" id="SPAL_0000591500.1">
    <property type="protein sequence ID" value="SPAL_0000591500.1"/>
    <property type="gene ID" value="SPAL_0000591500"/>
</dbReference>
<reference evidence="3" key="1">
    <citation type="submission" date="2017-02" db="UniProtKB">
        <authorList>
            <consortium name="WormBaseParasite"/>
        </authorList>
    </citation>
    <scope>IDENTIFICATION</scope>
</reference>
<sequence length="172" mass="19221">MEGHGDSSEDIPTVTQGARTRAQGSRGKLVKSSNFGSYYLFTKPENGTNYAGRISMKSKLNWKLVMIHEKASVLVSLGCSHNIIKIASYFYLQKYVCMTPRLCGDTLGDIQKRLEVFNGFPYRYVLKRDGRGFSCPLKKSGDSQRYTTRKHQDSAMKIMKLSGTTKCSALGP</sequence>
<organism evidence="2 3">
    <name type="scientific">Strongyloides papillosus</name>
    <name type="common">Intestinal threadworm</name>
    <dbReference type="NCBI Taxonomy" id="174720"/>
    <lineage>
        <taxon>Eukaryota</taxon>
        <taxon>Metazoa</taxon>
        <taxon>Ecdysozoa</taxon>
        <taxon>Nematoda</taxon>
        <taxon>Chromadorea</taxon>
        <taxon>Rhabditida</taxon>
        <taxon>Tylenchina</taxon>
        <taxon>Panagrolaimomorpha</taxon>
        <taxon>Strongyloidoidea</taxon>
        <taxon>Strongyloididae</taxon>
        <taxon>Strongyloides</taxon>
    </lineage>
</organism>
<accession>A0A0N5BIY6</accession>
<feature type="region of interest" description="Disordered" evidence="1">
    <location>
        <begin position="1"/>
        <end position="28"/>
    </location>
</feature>
<protein>
    <submittedName>
        <fullName evidence="3">SPATA6 domain-containing protein</fullName>
    </submittedName>
</protein>
<evidence type="ECO:0000256" key="1">
    <source>
        <dbReference type="SAM" id="MobiDB-lite"/>
    </source>
</evidence>
<proteinExistence type="predicted"/>
<name>A0A0N5BIY6_STREA</name>
<dbReference type="SUPFAM" id="SSF56112">
    <property type="entry name" value="Protein kinase-like (PK-like)"/>
    <property type="match status" value="1"/>
</dbReference>
<dbReference type="InterPro" id="IPR011009">
    <property type="entry name" value="Kinase-like_dom_sf"/>
</dbReference>
<evidence type="ECO:0000313" key="2">
    <source>
        <dbReference type="Proteomes" id="UP000046392"/>
    </source>
</evidence>
<dbReference type="AlphaFoldDB" id="A0A0N5BIY6"/>
<evidence type="ECO:0000313" key="3">
    <source>
        <dbReference type="WBParaSite" id="SPAL_0000591500.1"/>
    </source>
</evidence>